<evidence type="ECO:0000256" key="1">
    <source>
        <dbReference type="SAM" id="MobiDB-lite"/>
    </source>
</evidence>
<feature type="compositionally biased region" description="Basic and acidic residues" evidence="1">
    <location>
        <begin position="216"/>
        <end position="227"/>
    </location>
</feature>
<evidence type="ECO:0008006" key="4">
    <source>
        <dbReference type="Google" id="ProtNLM"/>
    </source>
</evidence>
<dbReference type="EMBL" id="MNAD01001468">
    <property type="protein sequence ID" value="OJT05313.1"/>
    <property type="molecule type" value="Genomic_DNA"/>
</dbReference>
<gene>
    <name evidence="2" type="ORF">TRAPUB_3871</name>
</gene>
<proteinExistence type="predicted"/>
<dbReference type="AlphaFoldDB" id="A0A1M2VCR3"/>
<dbReference type="OMA" id="LHPSWAS"/>
<dbReference type="Proteomes" id="UP000184267">
    <property type="component" value="Unassembled WGS sequence"/>
</dbReference>
<dbReference type="Pfam" id="PF14223">
    <property type="entry name" value="Retrotran_gag_2"/>
    <property type="match status" value="1"/>
</dbReference>
<comment type="caution">
    <text evidence="2">The sequence shown here is derived from an EMBL/GenBank/DDBJ whole genome shotgun (WGS) entry which is preliminary data.</text>
</comment>
<reference evidence="2 3" key="1">
    <citation type="submission" date="2016-10" db="EMBL/GenBank/DDBJ databases">
        <title>Genome sequence of the basidiomycete white-rot fungus Trametes pubescens.</title>
        <authorList>
            <person name="Makela M.R."/>
            <person name="Granchi Z."/>
            <person name="Peng M."/>
            <person name="De Vries R.P."/>
            <person name="Grigoriev I."/>
            <person name="Riley R."/>
            <person name="Hilden K."/>
        </authorList>
    </citation>
    <scope>NUCLEOTIDE SEQUENCE [LARGE SCALE GENOMIC DNA]</scope>
    <source>
        <strain evidence="2 3">FBCC735</strain>
    </source>
</reference>
<dbReference type="PANTHER" id="PTHR47481:SF7">
    <property type="entry name" value="CCHC-TYPE DOMAIN-CONTAINING PROTEIN"/>
    <property type="match status" value="1"/>
</dbReference>
<evidence type="ECO:0000313" key="2">
    <source>
        <dbReference type="EMBL" id="OJT05313.1"/>
    </source>
</evidence>
<dbReference type="PANTHER" id="PTHR47481">
    <property type="match status" value="1"/>
</dbReference>
<evidence type="ECO:0000313" key="3">
    <source>
        <dbReference type="Proteomes" id="UP000184267"/>
    </source>
</evidence>
<dbReference type="OrthoDB" id="2802833at2759"/>
<sequence>MAAENINSLLSSVPKLSANNYQDWKFAVQMVMRRAGCLSVANGTEERPTTREKSEQWDKSAEQALTIIGLTVNPDQYHYIRDAKNGPEAWSALRGVYEKNSRANRIALKREFFTTAHDPRAPIREYTNHVTDLANRLKAIGVSLRDDDVIDVLIYNLHPSWASIASTLSAAPGTLKLLDVIGALVDEEARRVPDSSPDSVDPDDTALVSRQPRRSRQNDPKFRNAPG</sequence>
<feature type="non-terminal residue" evidence="2">
    <location>
        <position position="227"/>
    </location>
</feature>
<feature type="region of interest" description="Disordered" evidence="1">
    <location>
        <begin position="189"/>
        <end position="227"/>
    </location>
</feature>
<name>A0A1M2VCR3_TRAPU</name>
<dbReference type="STRING" id="154538.A0A1M2VCR3"/>
<protein>
    <recommendedName>
        <fullName evidence="4">Retrovirus-related Pol polyprotein from transposon TNT 1-94</fullName>
    </recommendedName>
</protein>
<accession>A0A1M2VCR3</accession>
<keyword evidence="3" id="KW-1185">Reference proteome</keyword>
<organism evidence="2 3">
    <name type="scientific">Trametes pubescens</name>
    <name type="common">White-rot fungus</name>
    <dbReference type="NCBI Taxonomy" id="154538"/>
    <lineage>
        <taxon>Eukaryota</taxon>
        <taxon>Fungi</taxon>
        <taxon>Dikarya</taxon>
        <taxon>Basidiomycota</taxon>
        <taxon>Agaricomycotina</taxon>
        <taxon>Agaricomycetes</taxon>
        <taxon>Polyporales</taxon>
        <taxon>Polyporaceae</taxon>
        <taxon>Trametes</taxon>
    </lineage>
</organism>